<dbReference type="InterPro" id="IPR005123">
    <property type="entry name" value="Oxoglu/Fe-dep_dioxygenase_dom"/>
</dbReference>
<dbReference type="GO" id="GO:0051213">
    <property type="term" value="F:dioxygenase activity"/>
    <property type="evidence" value="ECO:0007669"/>
    <property type="project" value="InterPro"/>
</dbReference>
<dbReference type="Gene3D" id="2.60.120.590">
    <property type="entry name" value="Alpha-ketoglutarate-dependent dioxygenase AlkB-like"/>
    <property type="match status" value="1"/>
</dbReference>
<protein>
    <recommendedName>
        <fullName evidence="2">Fe2OG dioxygenase domain-containing protein</fullName>
    </recommendedName>
</protein>
<gene>
    <name evidence="3" type="ORF">JKILLFL_G9050</name>
</gene>
<dbReference type="PANTHER" id="PTHR31212:SF4">
    <property type="entry name" value="ALPHA-KETOGLUTARATE-DEPENDENT DIOXYGENASE ALKB HOMOLOG 3"/>
    <property type="match status" value="1"/>
</dbReference>
<dbReference type="PROSITE" id="PS51471">
    <property type="entry name" value="FE2OG_OXY"/>
    <property type="match status" value="1"/>
</dbReference>
<dbReference type="GO" id="GO:0006307">
    <property type="term" value="P:DNA alkylation repair"/>
    <property type="evidence" value="ECO:0007669"/>
    <property type="project" value="InterPro"/>
</dbReference>
<feature type="non-terminal residue" evidence="3">
    <location>
        <position position="1"/>
    </location>
</feature>
<dbReference type="Proteomes" id="UP000836404">
    <property type="component" value="Unassembled WGS sequence"/>
</dbReference>
<organism evidence="3 4">
    <name type="scientific">Tilletia laevis</name>
    <dbReference type="NCBI Taxonomy" id="157183"/>
    <lineage>
        <taxon>Eukaryota</taxon>
        <taxon>Fungi</taxon>
        <taxon>Dikarya</taxon>
        <taxon>Basidiomycota</taxon>
        <taxon>Ustilaginomycotina</taxon>
        <taxon>Exobasidiomycetes</taxon>
        <taxon>Tilletiales</taxon>
        <taxon>Tilletiaceae</taxon>
        <taxon>Tilletia</taxon>
    </lineage>
</organism>
<comment type="caution">
    <text evidence="3">The sequence shown here is derived from an EMBL/GenBank/DDBJ whole genome shotgun (WGS) entry which is preliminary data.</text>
</comment>
<reference evidence="3 4" key="1">
    <citation type="submission" date="2020-10" db="EMBL/GenBank/DDBJ databases">
        <authorList>
            <person name="Sedaghatjoo S."/>
        </authorList>
    </citation>
    <scope>NUCLEOTIDE SEQUENCE [LARGE SCALE GENOMIC DNA]</scope>
    <source>
        <strain evidence="3 4">LLFL</strain>
    </source>
</reference>
<sequence>TAAAAEASNSVSKRKVEARSDQGTAVKKQRTDAPGKVHPFFQVKHGRRPTTTARSTGTDLIGTAEEAEASSQAYGKRPILSVDSPLPTPESMFTTSTGQPIAKLSKSLDLVYWNSLFATPADAAALYSYLLHNLAWHRVKYYKDKFKQSFSTPRWTTTFGRDNGEDPDATYERRPVPVPPVLRQVQSQIEARTGERFNAIIINFYADGKDSISYHSDDESFLGPNPAIASLTLGTPRPFLLRRKENAPPAEASAEELKQKDRPSVLQAVVPASSRAIARPTYRLPLPPGSLLLMRGRTQHEWEHSISKSTAKGAASIAGYGGRMNLTFRLVKKRGGTENFIRYNRGDGPQYRWDGTKMLEAGGGL</sequence>
<dbReference type="InterPro" id="IPR037151">
    <property type="entry name" value="AlkB-like_sf"/>
</dbReference>
<evidence type="ECO:0000259" key="2">
    <source>
        <dbReference type="PROSITE" id="PS51471"/>
    </source>
</evidence>
<evidence type="ECO:0000313" key="4">
    <source>
        <dbReference type="Proteomes" id="UP000836404"/>
    </source>
</evidence>
<feature type="region of interest" description="Disordered" evidence="1">
    <location>
        <begin position="1"/>
        <end position="56"/>
    </location>
</feature>
<accession>A0A9N8LJF0</accession>
<evidence type="ECO:0000313" key="3">
    <source>
        <dbReference type="EMBL" id="CAD6920969.1"/>
    </source>
</evidence>
<dbReference type="EMBL" id="CAJHJF010001713">
    <property type="protein sequence ID" value="CAD6920969.1"/>
    <property type="molecule type" value="Genomic_DNA"/>
</dbReference>
<keyword evidence="4" id="KW-1185">Reference proteome</keyword>
<dbReference type="AlphaFoldDB" id="A0A9N8LJF0"/>
<dbReference type="InterPro" id="IPR032854">
    <property type="entry name" value="ALKBH3"/>
</dbReference>
<dbReference type="SUPFAM" id="SSF51197">
    <property type="entry name" value="Clavaminate synthase-like"/>
    <property type="match status" value="1"/>
</dbReference>
<dbReference type="PANTHER" id="PTHR31212">
    <property type="entry name" value="ALPHA-KETOGLUTARATE-DEPENDENT DIOXYGENASE ALKB HOMOLOG 3"/>
    <property type="match status" value="1"/>
</dbReference>
<evidence type="ECO:0000256" key="1">
    <source>
        <dbReference type="SAM" id="MobiDB-lite"/>
    </source>
</evidence>
<name>A0A9N8LJF0_9BASI</name>
<dbReference type="InterPro" id="IPR027450">
    <property type="entry name" value="AlkB-like"/>
</dbReference>
<feature type="domain" description="Fe2OG dioxygenase" evidence="2">
    <location>
        <begin position="196"/>
        <end position="332"/>
    </location>
</feature>
<proteinExistence type="predicted"/>
<dbReference type="Pfam" id="PF13532">
    <property type="entry name" value="2OG-FeII_Oxy_2"/>
    <property type="match status" value="1"/>
</dbReference>